<dbReference type="EC" id="4.2.1.33" evidence="8"/>
<dbReference type="EMBL" id="CP006868">
    <property type="protein sequence ID" value="UXD21512.1"/>
    <property type="molecule type" value="Genomic_DNA"/>
</dbReference>
<comment type="similarity">
    <text evidence="8">Belongs to the aconitase/IPM isomerase family. LeuC type 2 subfamily.</text>
</comment>
<evidence type="ECO:0000259" key="9">
    <source>
        <dbReference type="Pfam" id="PF00330"/>
    </source>
</evidence>
<dbReference type="PANTHER" id="PTHR43822">
    <property type="entry name" value="HOMOACONITASE, MITOCHONDRIAL-RELATED"/>
    <property type="match status" value="1"/>
</dbReference>
<dbReference type="KEGG" id="ipc:IPA_05015"/>
<evidence type="ECO:0000256" key="8">
    <source>
        <dbReference type="HAMAP-Rule" id="MF_01027"/>
    </source>
</evidence>
<keyword evidence="11" id="KW-1185">Reference proteome</keyword>
<evidence type="ECO:0000313" key="10">
    <source>
        <dbReference type="EMBL" id="UXD21512.1"/>
    </source>
</evidence>
<comment type="subunit">
    <text evidence="8">Heterodimer of LeuC and LeuD.</text>
</comment>
<keyword evidence="3 8" id="KW-0479">Metal-binding</keyword>
<feature type="binding site" evidence="8">
    <location>
        <position position="369"/>
    </location>
    <ligand>
        <name>[4Fe-4S] cluster</name>
        <dbReference type="ChEBI" id="CHEBI:49883"/>
    </ligand>
</feature>
<keyword evidence="4 8" id="KW-0408">Iron</keyword>
<evidence type="ECO:0000256" key="3">
    <source>
        <dbReference type="ARBA" id="ARBA00022723"/>
    </source>
</evidence>
<dbReference type="AlphaFoldDB" id="A0A977PK22"/>
<comment type="cofactor">
    <cofactor evidence="8">
        <name>[4Fe-4S] cluster</name>
        <dbReference type="ChEBI" id="CHEBI:49883"/>
    </cofactor>
    <text evidence="8">Binds 1 [4Fe-4S] cluster per subunit.</text>
</comment>
<dbReference type="InterPro" id="IPR033941">
    <property type="entry name" value="IPMI_cat"/>
</dbReference>
<evidence type="ECO:0000256" key="5">
    <source>
        <dbReference type="ARBA" id="ARBA00023014"/>
    </source>
</evidence>
<evidence type="ECO:0000256" key="7">
    <source>
        <dbReference type="ARBA" id="ARBA00023304"/>
    </source>
</evidence>
<keyword evidence="1 8" id="KW-0432">Leucine biosynthesis</keyword>
<evidence type="ECO:0000256" key="2">
    <source>
        <dbReference type="ARBA" id="ARBA00022485"/>
    </source>
</evidence>
<dbReference type="InterPro" id="IPR001030">
    <property type="entry name" value="Acoase/IPM_deHydtase_lsu_aba"/>
</dbReference>
<keyword evidence="2 8" id="KW-0004">4Fe-4S</keyword>
<evidence type="ECO:0000313" key="11">
    <source>
        <dbReference type="Proteomes" id="UP001063698"/>
    </source>
</evidence>
<dbReference type="GO" id="GO:0003861">
    <property type="term" value="F:3-isopropylmalate dehydratase activity"/>
    <property type="evidence" value="ECO:0007669"/>
    <property type="project" value="UniProtKB-UniRule"/>
</dbReference>
<dbReference type="SUPFAM" id="SSF53732">
    <property type="entry name" value="Aconitase iron-sulfur domain"/>
    <property type="match status" value="1"/>
</dbReference>
<dbReference type="NCBIfam" id="NF001614">
    <property type="entry name" value="PRK00402.1"/>
    <property type="match status" value="1"/>
</dbReference>
<dbReference type="InterPro" id="IPR006251">
    <property type="entry name" value="Homoacnase/IPMdehydase_lsu"/>
</dbReference>
<dbReference type="Gene3D" id="3.30.499.10">
    <property type="entry name" value="Aconitase, domain 3"/>
    <property type="match status" value="2"/>
</dbReference>
<dbReference type="InterPro" id="IPR011826">
    <property type="entry name" value="HAcnase/IPMdehydase_lsu_prok"/>
</dbReference>
<feature type="binding site" evidence="8">
    <location>
        <position position="366"/>
    </location>
    <ligand>
        <name>[4Fe-4S] cluster</name>
        <dbReference type="ChEBI" id="CHEBI:49883"/>
    </ligand>
</feature>
<name>A0A977PK22_9CREN</name>
<dbReference type="CDD" id="cd01583">
    <property type="entry name" value="IPMI"/>
    <property type="match status" value="1"/>
</dbReference>
<dbReference type="Proteomes" id="UP001063698">
    <property type="component" value="Chromosome"/>
</dbReference>
<dbReference type="PANTHER" id="PTHR43822:SF2">
    <property type="entry name" value="HOMOACONITASE, MITOCHONDRIAL"/>
    <property type="match status" value="1"/>
</dbReference>
<keyword evidence="8" id="KW-0028">Amino-acid biosynthesis</keyword>
<dbReference type="HAMAP" id="MF_01027">
    <property type="entry name" value="LeuC_type2"/>
    <property type="match status" value="1"/>
</dbReference>
<comment type="catalytic activity">
    <reaction evidence="8">
        <text>(2R,3S)-3-isopropylmalate = (2S)-2-isopropylmalate</text>
        <dbReference type="Rhea" id="RHEA:32287"/>
        <dbReference type="ChEBI" id="CHEBI:1178"/>
        <dbReference type="ChEBI" id="CHEBI:35121"/>
        <dbReference type="EC" id="4.2.1.33"/>
    </reaction>
</comment>
<protein>
    <recommendedName>
        <fullName evidence="8">3-isopropylmalate dehydratase large subunit</fullName>
        <ecNumber evidence="8">4.2.1.33</ecNumber>
    </recommendedName>
    <alternativeName>
        <fullName evidence="8">Alpha-IPM isomerase</fullName>
        <shortName evidence="8">IPMI</shortName>
    </alternativeName>
    <alternativeName>
        <fullName evidence="8">Isopropylmalate isomerase</fullName>
    </alternativeName>
</protein>
<keyword evidence="5 8" id="KW-0411">Iron-sulfur</keyword>
<reference evidence="10" key="1">
    <citation type="submission" date="2013-11" db="EMBL/GenBank/DDBJ databases">
        <title>Comparative genomics of Ignicoccus.</title>
        <authorList>
            <person name="Podar M."/>
        </authorList>
    </citation>
    <scope>NUCLEOTIDE SEQUENCE</scope>
    <source>
        <strain evidence="10">DSM 13166</strain>
    </source>
</reference>
<proteinExistence type="inferred from homology"/>
<dbReference type="PRINTS" id="PR00415">
    <property type="entry name" value="ACONITASE"/>
</dbReference>
<dbReference type="PROSITE" id="PS01244">
    <property type="entry name" value="ACONITASE_2"/>
    <property type="match status" value="1"/>
</dbReference>
<feature type="binding site" evidence="8">
    <location>
        <position position="306"/>
    </location>
    <ligand>
        <name>[4Fe-4S] cluster</name>
        <dbReference type="ChEBI" id="CHEBI:49883"/>
    </ligand>
</feature>
<dbReference type="NCBIfam" id="TIGR01343">
    <property type="entry name" value="hacA_fam"/>
    <property type="match status" value="1"/>
</dbReference>
<gene>
    <name evidence="8" type="primary">leuC</name>
    <name evidence="10" type="ORF">IPA_05015</name>
</gene>
<dbReference type="InterPro" id="IPR015931">
    <property type="entry name" value="Acnase/IPM_dHydase_lsu_aba_1/3"/>
</dbReference>
<sequence length="426" mass="45672">MLGGCASLTKTMAEKILGRASGKDVSPGEIVEANIDLAMVHDLTGPHVVEVVEEIAGEVKVWDPEKVAIIFDHHVPADKIRAAELQVIMRRVARKLGIKKFHDVGRGGICHQVLVEEGYARPGMLIVGADSHTVTSGAVGAFATGIGASDMAMVWLTGKLWFMVPESIKVNVIGKLPKGVYAKDVILHIIGKVTVDGATYKAVEFHGDTIRNMTIPDRMTLSNMSVEMGAKAGMVPADEVTVQYLRERGVEVKPFGPDPGAHYEDEWNFEVSKLEPQVAAPYSVDNVHPVSELEGTPIDQAFIGSCTNGRYEDFVEAAKILKGRKVAEGVRCIAIPASIKQYMKLLKDGIIDILAEAGCFVAHSTCGPCLGGHLGVLGPEEVAISSSNRNFRGRMGHPTSKVYLASPATVAASAVEGKIADPRKYL</sequence>
<keyword evidence="7 8" id="KW-0100">Branched-chain amino acid biosynthesis</keyword>
<dbReference type="NCBIfam" id="TIGR02086">
    <property type="entry name" value="IPMI_arch"/>
    <property type="match status" value="1"/>
</dbReference>
<accession>A0A977PK22</accession>
<feature type="domain" description="Aconitase/3-isopropylmalate dehydratase large subunit alpha/beta/alpha" evidence="9">
    <location>
        <begin position="33"/>
        <end position="293"/>
    </location>
</feature>
<dbReference type="Pfam" id="PF00330">
    <property type="entry name" value="Aconitase"/>
    <property type="match status" value="1"/>
</dbReference>
<keyword evidence="6 8" id="KW-0456">Lyase</keyword>
<evidence type="ECO:0000256" key="4">
    <source>
        <dbReference type="ARBA" id="ARBA00023004"/>
    </source>
</evidence>
<dbReference type="InterPro" id="IPR050067">
    <property type="entry name" value="IPM_dehydratase_rel_enz"/>
</dbReference>
<evidence type="ECO:0000256" key="6">
    <source>
        <dbReference type="ARBA" id="ARBA00023239"/>
    </source>
</evidence>
<dbReference type="GO" id="GO:0046872">
    <property type="term" value="F:metal ion binding"/>
    <property type="evidence" value="ECO:0007669"/>
    <property type="project" value="UniProtKB-KW"/>
</dbReference>
<dbReference type="GO" id="GO:0009098">
    <property type="term" value="P:L-leucine biosynthetic process"/>
    <property type="evidence" value="ECO:0007669"/>
    <property type="project" value="UniProtKB-UniRule"/>
</dbReference>
<organism evidence="10 11">
    <name type="scientific">Ignicoccus pacificus DSM 13166</name>
    <dbReference type="NCBI Taxonomy" id="940294"/>
    <lineage>
        <taxon>Archaea</taxon>
        <taxon>Thermoproteota</taxon>
        <taxon>Thermoprotei</taxon>
        <taxon>Desulfurococcales</taxon>
        <taxon>Desulfurococcaceae</taxon>
        <taxon>Ignicoccus</taxon>
    </lineage>
</organism>
<dbReference type="InterPro" id="IPR018136">
    <property type="entry name" value="Aconitase_4Fe-4S_BS"/>
</dbReference>
<comment type="function">
    <text evidence="8">Catalyzes the isomerization between 2-isopropylmalate and 3-isopropylmalate, via the formation of 2-isopropylmaleate.</text>
</comment>
<comment type="pathway">
    <text evidence="8">Amino-acid biosynthesis; L-leucine biosynthesis; L-leucine from 3-methyl-2-oxobutanoate: step 2/4.</text>
</comment>
<evidence type="ECO:0000256" key="1">
    <source>
        <dbReference type="ARBA" id="ARBA00022430"/>
    </source>
</evidence>
<dbReference type="InterPro" id="IPR036008">
    <property type="entry name" value="Aconitase_4Fe-4S_dom"/>
</dbReference>
<dbReference type="GO" id="GO:0051539">
    <property type="term" value="F:4 iron, 4 sulfur cluster binding"/>
    <property type="evidence" value="ECO:0007669"/>
    <property type="project" value="UniProtKB-KW"/>
</dbReference>